<dbReference type="WBParaSite" id="nRc.2.0.1.t47937-RA">
    <property type="protein sequence ID" value="nRc.2.0.1.t47937-RA"/>
    <property type="gene ID" value="nRc.2.0.1.g47937"/>
</dbReference>
<evidence type="ECO:0000313" key="3">
    <source>
        <dbReference type="WBParaSite" id="nRc.2.0.1.t47937-RA"/>
    </source>
</evidence>
<name>A0A915LAR6_ROMCU</name>
<dbReference type="AlphaFoldDB" id="A0A915LAR6"/>
<reference evidence="3" key="1">
    <citation type="submission" date="2022-11" db="UniProtKB">
        <authorList>
            <consortium name="WormBaseParasite"/>
        </authorList>
    </citation>
    <scope>IDENTIFICATION</scope>
</reference>
<keyword evidence="1" id="KW-1133">Transmembrane helix</keyword>
<evidence type="ECO:0000313" key="2">
    <source>
        <dbReference type="Proteomes" id="UP000887565"/>
    </source>
</evidence>
<sequence length="168" mass="18735">MANKNRIRDGQSPNSSPTPGWLTFFFVFKFITKIKTHTRRLFRKRAIFRKSNSENTLTNNKNDKVQGKSSIVQIQSPFRDQNHAGFNFQGSLDKGEGGGYDPTTINNMANQSITRQLAFGQSTPTNAAEKSSDFYNGQFANSLAKILSAVILAAVLILILFKLTNIMP</sequence>
<keyword evidence="1" id="KW-0472">Membrane</keyword>
<proteinExistence type="predicted"/>
<keyword evidence="1" id="KW-0812">Transmembrane</keyword>
<accession>A0A915LAR6</accession>
<dbReference type="Proteomes" id="UP000887565">
    <property type="component" value="Unplaced"/>
</dbReference>
<feature type="transmembrane region" description="Helical" evidence="1">
    <location>
        <begin position="143"/>
        <end position="161"/>
    </location>
</feature>
<protein>
    <submittedName>
        <fullName evidence="3">Uncharacterized protein</fullName>
    </submittedName>
</protein>
<evidence type="ECO:0000256" key="1">
    <source>
        <dbReference type="SAM" id="Phobius"/>
    </source>
</evidence>
<organism evidence="2 3">
    <name type="scientific">Romanomermis culicivorax</name>
    <name type="common">Nematode worm</name>
    <dbReference type="NCBI Taxonomy" id="13658"/>
    <lineage>
        <taxon>Eukaryota</taxon>
        <taxon>Metazoa</taxon>
        <taxon>Ecdysozoa</taxon>
        <taxon>Nematoda</taxon>
        <taxon>Enoplea</taxon>
        <taxon>Dorylaimia</taxon>
        <taxon>Mermithida</taxon>
        <taxon>Mermithoidea</taxon>
        <taxon>Mermithidae</taxon>
        <taxon>Romanomermis</taxon>
    </lineage>
</organism>
<keyword evidence="2" id="KW-1185">Reference proteome</keyword>